<accession>A0A0J7K711</accession>
<feature type="compositionally biased region" description="Polar residues" evidence="1">
    <location>
        <begin position="807"/>
        <end position="816"/>
    </location>
</feature>
<dbReference type="SUPFAM" id="SSF56672">
    <property type="entry name" value="DNA/RNA polymerases"/>
    <property type="match status" value="1"/>
</dbReference>
<dbReference type="InterPro" id="IPR005312">
    <property type="entry name" value="DUF1759"/>
</dbReference>
<dbReference type="Pfam" id="PF05380">
    <property type="entry name" value="Peptidase_A17"/>
    <property type="match status" value="1"/>
</dbReference>
<feature type="region of interest" description="Disordered" evidence="1">
    <location>
        <begin position="772"/>
        <end position="866"/>
    </location>
</feature>
<dbReference type="InterPro" id="IPR043502">
    <property type="entry name" value="DNA/RNA_pol_sf"/>
</dbReference>
<feature type="compositionally biased region" description="Low complexity" evidence="1">
    <location>
        <begin position="832"/>
        <end position="843"/>
    </location>
</feature>
<dbReference type="EMBL" id="LBMM01012353">
    <property type="protein sequence ID" value="KMQ86268.1"/>
    <property type="molecule type" value="Genomic_DNA"/>
</dbReference>
<keyword evidence="3" id="KW-1185">Reference proteome</keyword>
<dbReference type="OrthoDB" id="7696997at2759"/>
<dbReference type="GO" id="GO:0071897">
    <property type="term" value="P:DNA biosynthetic process"/>
    <property type="evidence" value="ECO:0007669"/>
    <property type="project" value="UniProtKB-ARBA"/>
</dbReference>
<name>A0A0J7K711_LASNI</name>
<dbReference type="AlphaFoldDB" id="A0A0J7K711"/>
<evidence type="ECO:0000256" key="1">
    <source>
        <dbReference type="SAM" id="MobiDB-lite"/>
    </source>
</evidence>
<sequence>MEQLVAAQRELHGRIARTLENLRKAGSATLSVALVQSALANLEGKWTKFEDQHDRLLLEFGDKLKGHDYVSSDLVSTVEMIYLQQRAKLVELEQSLSGPSDDVGQKPGRSESAPSRSVLPRIQLPQFSKKFEDWPAFRDLFRSIVVEEVEKFHYLKTSVKGDAEHLIRNLPSTDDNFERAWSTLKDHFENKRLLVRSYLAAFTSLSWMKADFVADLRRIFHGVVSTVGALEGIGRPISDGNDLFVHLVVELLNSKTRRKWENSLGKTSEPPSYDELREFLQEQLMTQEVLRAVNIEAFGKNTEKSSRSARANHVKGRGSDSNRNCPIFCSGRADGNVRTWSHIDGLELADPEFSSRDPIELLLGADAYASIVQADLRRGGPLEPIAQRTQLGWILMGAVAASHSASTATSLQCTTLEDLAAALRRFWECEEPLRSSLPLSADEQECEDHFTRTHQRLSDGRYQVRLPVRSNLPDLSSTRRAAFRMLDVMARRFEHDGDFRQKYHAFMRDYVVLGHMSPSPGSPPAGARVCYLSHHGVLRASGADAKIRVVFNRSSHCVAGTSLNDALHIGPNLLPALADVVMRWRRHRYVFVDVEKMYRQIAIHPENRSLQRILWREENQLAEYTLNTVTPPVSSTLGWLALIIVRAKLIIQATWLQQLEWDAPLTAEEAAAWGSLEEELLLLERIRVPRWFKTDAVKANKLHGFSDASERAYAAVVYLRVVVDGQPNTSLVMAKTKVAPLKRVSLSRLELCAAALLSKIAEEVRTTLDLDASRRRTKQPGQQIPVFLSAPSSLSSGPPDASPRATCRNQENSSGSRLYADYSASRHGSGDGKSAAPATAAGKPTPPDSHPWNPRNLIPPLHGGSG</sequence>
<proteinExistence type="predicted"/>
<organism evidence="2 3">
    <name type="scientific">Lasius niger</name>
    <name type="common">Black garden ant</name>
    <dbReference type="NCBI Taxonomy" id="67767"/>
    <lineage>
        <taxon>Eukaryota</taxon>
        <taxon>Metazoa</taxon>
        <taxon>Ecdysozoa</taxon>
        <taxon>Arthropoda</taxon>
        <taxon>Hexapoda</taxon>
        <taxon>Insecta</taxon>
        <taxon>Pterygota</taxon>
        <taxon>Neoptera</taxon>
        <taxon>Endopterygota</taxon>
        <taxon>Hymenoptera</taxon>
        <taxon>Apocrita</taxon>
        <taxon>Aculeata</taxon>
        <taxon>Formicoidea</taxon>
        <taxon>Formicidae</taxon>
        <taxon>Formicinae</taxon>
        <taxon>Lasius</taxon>
        <taxon>Lasius</taxon>
    </lineage>
</organism>
<comment type="caution">
    <text evidence="2">The sequence shown here is derived from an EMBL/GenBank/DDBJ whole genome shotgun (WGS) entry which is preliminary data.</text>
</comment>
<feature type="compositionally biased region" description="Low complexity" evidence="1">
    <location>
        <begin position="788"/>
        <end position="803"/>
    </location>
</feature>
<dbReference type="InterPro" id="IPR008042">
    <property type="entry name" value="Retrotrans_Pao"/>
</dbReference>
<dbReference type="PANTHER" id="PTHR47331:SF1">
    <property type="entry name" value="GAG-LIKE PROTEIN"/>
    <property type="match status" value="1"/>
</dbReference>
<reference evidence="2 3" key="1">
    <citation type="submission" date="2015-04" db="EMBL/GenBank/DDBJ databases">
        <title>Lasius niger genome sequencing.</title>
        <authorList>
            <person name="Konorov E.A."/>
            <person name="Nikitin M.A."/>
            <person name="Kirill M.V."/>
            <person name="Chang P."/>
        </authorList>
    </citation>
    <scope>NUCLEOTIDE SEQUENCE [LARGE SCALE GENOMIC DNA]</scope>
    <source>
        <tissue evidence="2">Whole</tissue>
    </source>
</reference>
<evidence type="ECO:0000313" key="2">
    <source>
        <dbReference type="EMBL" id="KMQ86268.1"/>
    </source>
</evidence>
<feature type="region of interest" description="Disordered" evidence="1">
    <location>
        <begin position="96"/>
        <end position="117"/>
    </location>
</feature>
<protein>
    <submittedName>
        <fullName evidence="2">Integrase core domain protein</fullName>
    </submittedName>
</protein>
<gene>
    <name evidence="2" type="ORF">RF55_14787</name>
</gene>
<evidence type="ECO:0000313" key="3">
    <source>
        <dbReference type="Proteomes" id="UP000036403"/>
    </source>
</evidence>
<dbReference type="PaxDb" id="67767-A0A0J7K711"/>
<dbReference type="Pfam" id="PF03564">
    <property type="entry name" value="DUF1759"/>
    <property type="match status" value="1"/>
</dbReference>
<dbReference type="Proteomes" id="UP000036403">
    <property type="component" value="Unassembled WGS sequence"/>
</dbReference>
<dbReference type="PANTHER" id="PTHR47331">
    <property type="entry name" value="PHD-TYPE DOMAIN-CONTAINING PROTEIN"/>
    <property type="match status" value="1"/>
</dbReference>